<dbReference type="Gene3D" id="1.10.1530.10">
    <property type="match status" value="1"/>
</dbReference>
<organism evidence="4 5">
    <name type="scientific">Rhodopila globiformis</name>
    <name type="common">Rhodopseudomonas globiformis</name>
    <dbReference type="NCBI Taxonomy" id="1071"/>
    <lineage>
        <taxon>Bacteria</taxon>
        <taxon>Pseudomonadati</taxon>
        <taxon>Pseudomonadota</taxon>
        <taxon>Alphaproteobacteria</taxon>
        <taxon>Acetobacterales</taxon>
        <taxon>Acetobacteraceae</taxon>
        <taxon>Rhodopila</taxon>
    </lineage>
</organism>
<dbReference type="GO" id="GO:0016491">
    <property type="term" value="F:oxidoreductase activity"/>
    <property type="evidence" value="ECO:0007669"/>
    <property type="project" value="UniProtKB-KW"/>
</dbReference>
<gene>
    <name evidence="4" type="ORF">CCS01_04415</name>
</gene>
<keyword evidence="5" id="KW-1185">Reference proteome</keyword>
<sequence length="373" mass="39151">MPPTRKLRPQRPMRQEETAMPASYASHRAQLKSILLAWGMPEENAETTSAILSWADLHGVDSHGISMIPGYDGLRRAGRARMDAQPIIVRETPVSAVVDGGGGLGHVPAHFAMATAIGKAKAAGMAAVVVHHSAHFGAAGYYTLMAAEQGLIGIACTSASGIQVAPTFGKQARLGTDPWSFAAPSADGVPFLLDMATTTVAAGRIRNKANEGLPAPDGWLLDSEGRPSNDPLVAKQKGGFLTSLGGSPENSSYKGYGLAVMVNILASCLSGATLVTDPMHTKKPIGMDIGHFFMAIDPSIFRESGDFQADVAAFLGALRATTPMDPARPVMVAGDPQRQYAEARRRDGIPVGPGLLNQVRQIAQAAAAPWLLD</sequence>
<dbReference type="SUPFAM" id="SSF89733">
    <property type="entry name" value="L-sulfolactate dehydrogenase-like"/>
    <property type="match status" value="1"/>
</dbReference>
<comment type="caution">
    <text evidence="4">The sequence shown here is derived from an EMBL/GenBank/DDBJ whole genome shotgun (WGS) entry which is preliminary data.</text>
</comment>
<evidence type="ECO:0000256" key="3">
    <source>
        <dbReference type="SAM" id="MobiDB-lite"/>
    </source>
</evidence>
<keyword evidence="2" id="KW-0560">Oxidoreductase</keyword>
<evidence type="ECO:0000256" key="1">
    <source>
        <dbReference type="ARBA" id="ARBA00006056"/>
    </source>
</evidence>
<dbReference type="PANTHER" id="PTHR11091:SF0">
    <property type="entry name" value="MALATE DEHYDROGENASE"/>
    <property type="match status" value="1"/>
</dbReference>
<dbReference type="Proteomes" id="UP000239724">
    <property type="component" value="Unassembled WGS sequence"/>
</dbReference>
<feature type="compositionally biased region" description="Basic residues" evidence="3">
    <location>
        <begin position="1"/>
        <end position="11"/>
    </location>
</feature>
<evidence type="ECO:0000313" key="5">
    <source>
        <dbReference type="Proteomes" id="UP000239724"/>
    </source>
</evidence>
<dbReference type="InterPro" id="IPR003767">
    <property type="entry name" value="Malate/L-lactate_DH-like"/>
</dbReference>
<feature type="region of interest" description="Disordered" evidence="3">
    <location>
        <begin position="1"/>
        <end position="23"/>
    </location>
</feature>
<proteinExistence type="inferred from homology"/>
<dbReference type="InterPro" id="IPR043143">
    <property type="entry name" value="Mal/L-sulf/L-lact_DH-like_NADP"/>
</dbReference>
<evidence type="ECO:0000256" key="2">
    <source>
        <dbReference type="ARBA" id="ARBA00023002"/>
    </source>
</evidence>
<reference evidence="4 5" key="1">
    <citation type="journal article" date="2018" name="Arch. Microbiol.">
        <title>New insights into the metabolic potential of the phototrophic purple bacterium Rhodopila globiformis DSM 161(T) from its draft genome sequence and evidence for a vanadium-dependent nitrogenase.</title>
        <authorList>
            <person name="Imhoff J.F."/>
            <person name="Rahn T."/>
            <person name="Kunzel S."/>
            <person name="Neulinger S.C."/>
        </authorList>
    </citation>
    <scope>NUCLEOTIDE SEQUENCE [LARGE SCALE GENOMIC DNA]</scope>
    <source>
        <strain evidence="4 5">DSM 161</strain>
    </source>
</reference>
<accession>A0A2S6NM63</accession>
<dbReference type="InterPro" id="IPR036111">
    <property type="entry name" value="Mal/L-sulfo/L-lacto_DH-like_sf"/>
</dbReference>
<comment type="similarity">
    <text evidence="1">Belongs to the LDH2/MDH2 oxidoreductase family.</text>
</comment>
<dbReference type="PANTHER" id="PTHR11091">
    <property type="entry name" value="OXIDOREDUCTASE-RELATED"/>
    <property type="match status" value="1"/>
</dbReference>
<dbReference type="InterPro" id="IPR043144">
    <property type="entry name" value="Mal/L-sulf/L-lact_DH-like_ah"/>
</dbReference>
<name>A0A2S6NM63_RHOGL</name>
<dbReference type="AlphaFoldDB" id="A0A2S6NM63"/>
<dbReference type="EMBL" id="NHRY01000054">
    <property type="protein sequence ID" value="PPQ36777.1"/>
    <property type="molecule type" value="Genomic_DNA"/>
</dbReference>
<dbReference type="Pfam" id="PF02615">
    <property type="entry name" value="Ldh_2"/>
    <property type="match status" value="1"/>
</dbReference>
<protein>
    <submittedName>
        <fullName evidence="4">Lactate dehydrogenase</fullName>
    </submittedName>
</protein>
<evidence type="ECO:0000313" key="4">
    <source>
        <dbReference type="EMBL" id="PPQ36777.1"/>
    </source>
</evidence>
<dbReference type="Gene3D" id="3.30.1370.60">
    <property type="entry name" value="Hypothetical oxidoreductase yiak, domain 2"/>
    <property type="match status" value="1"/>
</dbReference>